<dbReference type="GO" id="GO:0008270">
    <property type="term" value="F:zinc ion binding"/>
    <property type="evidence" value="ECO:0007669"/>
    <property type="project" value="UniProtKB-KW"/>
</dbReference>
<dbReference type="SUPFAM" id="SSF57850">
    <property type="entry name" value="RING/U-box"/>
    <property type="match status" value="1"/>
</dbReference>
<evidence type="ECO:0000313" key="8">
    <source>
        <dbReference type="EMBL" id="CAE0717562.1"/>
    </source>
</evidence>
<feature type="compositionally biased region" description="Basic and acidic residues" evidence="6">
    <location>
        <begin position="532"/>
        <end position="541"/>
    </location>
</feature>
<dbReference type="EMBL" id="HBIX01014019">
    <property type="protein sequence ID" value="CAE0717562.1"/>
    <property type="molecule type" value="Transcribed_RNA"/>
</dbReference>
<keyword evidence="2 4" id="KW-0863">Zinc-finger</keyword>
<gene>
    <name evidence="8" type="ORF">PAUS00366_LOCUS10314</name>
    <name evidence="9" type="ORF">PAUS00366_LOCUS10315</name>
</gene>
<organism evidence="8">
    <name type="scientific">Pseudo-nitzschia australis</name>
    <dbReference type="NCBI Taxonomy" id="44445"/>
    <lineage>
        <taxon>Eukaryota</taxon>
        <taxon>Sar</taxon>
        <taxon>Stramenopiles</taxon>
        <taxon>Ochrophyta</taxon>
        <taxon>Bacillariophyta</taxon>
        <taxon>Bacillariophyceae</taxon>
        <taxon>Bacillariophycidae</taxon>
        <taxon>Bacillariales</taxon>
        <taxon>Bacillariaceae</taxon>
        <taxon>Pseudo-nitzschia</taxon>
    </lineage>
</organism>
<dbReference type="Pfam" id="PF00097">
    <property type="entry name" value="zf-C3HC4"/>
    <property type="match status" value="1"/>
</dbReference>
<evidence type="ECO:0000259" key="7">
    <source>
        <dbReference type="PROSITE" id="PS50089"/>
    </source>
</evidence>
<evidence type="ECO:0000256" key="5">
    <source>
        <dbReference type="SAM" id="Coils"/>
    </source>
</evidence>
<dbReference type="EMBL" id="HBIX01014020">
    <property type="protein sequence ID" value="CAE0717563.1"/>
    <property type="molecule type" value="Transcribed_RNA"/>
</dbReference>
<keyword evidence="5" id="KW-0175">Coiled coil</keyword>
<evidence type="ECO:0000256" key="2">
    <source>
        <dbReference type="ARBA" id="ARBA00022771"/>
    </source>
</evidence>
<sequence length="541" mass="61349">MESAPDDQNCPICLEPIFQEPSSTTDRANGGENNKFNIGATVPCGHLFHYECFGSWQASRSHDAVKCPTCNIRTESCIRLYLDLGSLGGAQCHLVGEDDISLSSIEDNDHDDDDRKKDCDKDGNEHDERNAPVQKVADANNNTETDDVVDLTDSPSAPLRERTEPLRATGINNFNNDEIDLTRITNATENFEIDRWQTAHHKQSPFGSDSQSIHPSRQTSINNINSNSNDPEDQNKIQRLTRIAKKFKRQCLQKSAQYKEQYAEKRKMSDRVRHIEDELKTLKSVRDELERDREAVTLRLKESRLSFFRIEREQDVLESQYKTMTLEKSKVDTQLLACRSYYEKELEKVRAKSMSEVQQILEDHPKVVEENRLLKQRLQKLNRGHSFGSSSSGFSRSTSKDINKALRQMDQQIRNRPNTMPSSSSTTTPTARRRDNGVLGRPSDNKYHHAGKQSTSAVKIIPGQYSSLASRMMKAKVASSTTSQKGKKPPQSAAVRDILAGPPSQNKDNKKRSSLTSSSILQNKRMKSFSASRRDIFQRKP</sequence>
<evidence type="ECO:0000256" key="3">
    <source>
        <dbReference type="ARBA" id="ARBA00022833"/>
    </source>
</evidence>
<reference evidence="8" key="1">
    <citation type="submission" date="2021-01" db="EMBL/GenBank/DDBJ databases">
        <authorList>
            <person name="Corre E."/>
            <person name="Pelletier E."/>
            <person name="Niang G."/>
            <person name="Scheremetjew M."/>
            <person name="Finn R."/>
            <person name="Kale V."/>
            <person name="Holt S."/>
            <person name="Cochrane G."/>
            <person name="Meng A."/>
            <person name="Brown T."/>
            <person name="Cohen L."/>
        </authorList>
    </citation>
    <scope>NUCLEOTIDE SEQUENCE</scope>
    <source>
        <strain evidence="8">10249 10 AB</strain>
    </source>
</reference>
<feature type="region of interest" description="Disordered" evidence="6">
    <location>
        <begin position="103"/>
        <end position="171"/>
    </location>
</feature>
<feature type="compositionally biased region" description="Low complexity" evidence="6">
    <location>
        <begin position="220"/>
        <end position="229"/>
    </location>
</feature>
<dbReference type="AlphaFoldDB" id="A0A6U9Z2L1"/>
<dbReference type="SMART" id="SM00184">
    <property type="entry name" value="RING"/>
    <property type="match status" value="1"/>
</dbReference>
<evidence type="ECO:0000256" key="6">
    <source>
        <dbReference type="SAM" id="MobiDB-lite"/>
    </source>
</evidence>
<keyword evidence="3" id="KW-0862">Zinc</keyword>
<accession>A0A6U9Z2L1</accession>
<dbReference type="InterPro" id="IPR001841">
    <property type="entry name" value="Znf_RING"/>
</dbReference>
<feature type="coiled-coil region" evidence="5">
    <location>
        <begin position="265"/>
        <end position="306"/>
    </location>
</feature>
<evidence type="ECO:0000256" key="4">
    <source>
        <dbReference type="PROSITE-ProRule" id="PRU00175"/>
    </source>
</evidence>
<feature type="region of interest" description="Disordered" evidence="6">
    <location>
        <begin position="411"/>
        <end position="455"/>
    </location>
</feature>
<feature type="compositionally biased region" description="Basic and acidic residues" evidence="6">
    <location>
        <begin position="113"/>
        <end position="130"/>
    </location>
</feature>
<dbReference type="InterPro" id="IPR013083">
    <property type="entry name" value="Znf_RING/FYVE/PHD"/>
</dbReference>
<feature type="region of interest" description="Disordered" evidence="6">
    <location>
        <begin position="200"/>
        <end position="235"/>
    </location>
</feature>
<evidence type="ECO:0000256" key="1">
    <source>
        <dbReference type="ARBA" id="ARBA00022723"/>
    </source>
</evidence>
<protein>
    <recommendedName>
        <fullName evidence="7">RING-type domain-containing protein</fullName>
    </recommendedName>
</protein>
<feature type="compositionally biased region" description="Polar residues" evidence="6">
    <location>
        <begin position="205"/>
        <end position="219"/>
    </location>
</feature>
<dbReference type="Gene3D" id="3.30.40.10">
    <property type="entry name" value="Zinc/RING finger domain, C3HC4 (zinc finger)"/>
    <property type="match status" value="1"/>
</dbReference>
<feature type="region of interest" description="Disordered" evidence="6">
    <location>
        <begin position="476"/>
        <end position="541"/>
    </location>
</feature>
<proteinExistence type="predicted"/>
<evidence type="ECO:0000313" key="9">
    <source>
        <dbReference type="EMBL" id="CAE0717563.1"/>
    </source>
</evidence>
<keyword evidence="1" id="KW-0479">Metal-binding</keyword>
<feature type="compositionally biased region" description="Low complexity" evidence="6">
    <location>
        <begin position="414"/>
        <end position="430"/>
    </location>
</feature>
<name>A0A6U9Z2L1_9STRA</name>
<dbReference type="InterPro" id="IPR018957">
    <property type="entry name" value="Znf_C3HC4_RING-type"/>
</dbReference>
<dbReference type="PROSITE" id="PS50089">
    <property type="entry name" value="ZF_RING_2"/>
    <property type="match status" value="1"/>
</dbReference>
<feature type="domain" description="RING-type" evidence="7">
    <location>
        <begin position="10"/>
        <end position="71"/>
    </location>
</feature>